<dbReference type="InterPro" id="IPR054261">
    <property type="entry name" value="DUF6992"/>
</dbReference>
<evidence type="ECO:0000256" key="1">
    <source>
        <dbReference type="SAM" id="Phobius"/>
    </source>
</evidence>
<protein>
    <submittedName>
        <fullName evidence="2">Uncharacterized protein</fullName>
    </submittedName>
</protein>
<organism evidence="2 3">
    <name type="scientific">Quadrisphaera setariae</name>
    <dbReference type="NCBI Taxonomy" id="2593304"/>
    <lineage>
        <taxon>Bacteria</taxon>
        <taxon>Bacillati</taxon>
        <taxon>Actinomycetota</taxon>
        <taxon>Actinomycetes</taxon>
        <taxon>Kineosporiales</taxon>
        <taxon>Kineosporiaceae</taxon>
        <taxon>Quadrisphaera</taxon>
    </lineage>
</organism>
<dbReference type="AlphaFoldDB" id="A0A5C8ZDK8"/>
<comment type="caution">
    <text evidence="2">The sequence shown here is derived from an EMBL/GenBank/DDBJ whole genome shotgun (WGS) entry which is preliminary data.</text>
</comment>
<dbReference type="Pfam" id="PF22503">
    <property type="entry name" value="DUF6992"/>
    <property type="match status" value="1"/>
</dbReference>
<accession>A0A5C8ZDK8</accession>
<feature type="transmembrane region" description="Helical" evidence="1">
    <location>
        <begin position="78"/>
        <end position="101"/>
    </location>
</feature>
<name>A0A5C8ZDK8_9ACTN</name>
<sequence>MDDDEVGQVAAVERQLQRSLGAWVGASAVGGAAAIAAGRSRQDPLLRAFGLQTLLWAAVDAGVLAASTRGSTPPAGRLRALLLANAAADVGYVGVGAVLAARPDRVTERLRGLSRRGRRRTSDEALRGHGLAVVLQGLALLVIDTTSAARLRPPRP</sequence>
<feature type="transmembrane region" description="Helical" evidence="1">
    <location>
        <begin position="20"/>
        <end position="38"/>
    </location>
</feature>
<dbReference type="EMBL" id="VKAC01000009">
    <property type="protein sequence ID" value="TXR55273.1"/>
    <property type="molecule type" value="Genomic_DNA"/>
</dbReference>
<proteinExistence type="predicted"/>
<reference evidence="2 3" key="1">
    <citation type="submission" date="2019-07" db="EMBL/GenBank/DDBJ databases">
        <title>Quadrisphaera sp. strain DD2A genome sequencing and assembly.</title>
        <authorList>
            <person name="Kim I."/>
        </authorList>
    </citation>
    <scope>NUCLEOTIDE SEQUENCE [LARGE SCALE GENOMIC DNA]</scope>
    <source>
        <strain evidence="2 3">DD2A</strain>
    </source>
</reference>
<keyword evidence="1" id="KW-0472">Membrane</keyword>
<keyword evidence="3" id="KW-1185">Reference proteome</keyword>
<keyword evidence="1" id="KW-0812">Transmembrane</keyword>
<dbReference type="RefSeq" id="WP_147927279.1">
    <property type="nucleotide sequence ID" value="NZ_VKAC01000009.1"/>
</dbReference>
<keyword evidence="1" id="KW-1133">Transmembrane helix</keyword>
<evidence type="ECO:0000313" key="3">
    <source>
        <dbReference type="Proteomes" id="UP000321234"/>
    </source>
</evidence>
<gene>
    <name evidence="2" type="ORF">FMM08_15475</name>
</gene>
<feature type="transmembrane region" description="Helical" evidence="1">
    <location>
        <begin position="45"/>
        <end position="66"/>
    </location>
</feature>
<dbReference type="Proteomes" id="UP000321234">
    <property type="component" value="Unassembled WGS sequence"/>
</dbReference>
<evidence type="ECO:0000313" key="2">
    <source>
        <dbReference type="EMBL" id="TXR55273.1"/>
    </source>
</evidence>
<dbReference type="OrthoDB" id="158047at2"/>